<organismHost>
    <name type="scientific">Tupaiidae</name>
    <name type="common">tree shrews</name>
    <dbReference type="NCBI Taxonomy" id="9393"/>
</organismHost>
<evidence type="ECO:0000256" key="5">
    <source>
        <dbReference type="ARBA" id="ARBA00023323"/>
    </source>
</evidence>
<dbReference type="KEGG" id="vg:41900250"/>
<dbReference type="EMBL" id="AF258784">
    <property type="protein sequence ID" value="AAN84892.1"/>
    <property type="molecule type" value="Genomic_DNA"/>
</dbReference>
<comment type="similarity">
    <text evidence="1 6">Belongs to the adenoviridae E1B 19 kDa protein family.</text>
</comment>
<evidence type="ECO:0000256" key="2">
    <source>
        <dbReference type="ARBA" id="ARBA00022518"/>
    </source>
</evidence>
<dbReference type="Pfam" id="PF01691">
    <property type="entry name" value="Adeno_E1B_19K"/>
    <property type="match status" value="1"/>
</dbReference>
<evidence type="ECO:0000256" key="1">
    <source>
        <dbReference type="ARBA" id="ARBA00010275"/>
    </source>
</evidence>
<evidence type="ECO:0000313" key="7">
    <source>
        <dbReference type="EMBL" id="AAN84892.1"/>
    </source>
</evidence>
<sequence length="137" mass="15118">MDFLKPFCQYKVLKSVVVGASNQSSVVSRFFGPKITKLIYSTKVSNRDQFLDSLPRGYLDGLASGDFSKIDLLVEQLDFTSAGRLTASLSLLVLVVEEWSARSCVSFDILTELLLVPAWRKIIATAWKGRAPPSADV</sequence>
<evidence type="ECO:0000256" key="4">
    <source>
        <dbReference type="ARBA" id="ARBA00023189"/>
    </source>
</evidence>
<keyword evidence="4 6" id="KW-1081">Inhibition of host apoptosis by viral BCL2-like protein</keyword>
<proteinExistence type="inferred from homology"/>
<dbReference type="Proteomes" id="UP000152383">
    <property type="component" value="Segment"/>
</dbReference>
<evidence type="ECO:0000313" key="8">
    <source>
        <dbReference type="Proteomes" id="UP000152383"/>
    </source>
</evidence>
<dbReference type="RefSeq" id="NP_758817.1">
    <property type="nucleotide sequence ID" value="NC_044936.1"/>
</dbReference>
<dbReference type="GeneID" id="41900250"/>
<dbReference type="RefSeq" id="YP_068056.1">
    <property type="nucleotide sequence ID" value="AC_000190.1"/>
</dbReference>
<organism evidence="7 8">
    <name type="scientific">Tree shrew adenovirus serotype 1</name>
    <name type="common">TSAdV-1</name>
    <name type="synonym">Tupaia adenovirus 1</name>
    <dbReference type="NCBI Taxonomy" id="47680"/>
    <lineage>
        <taxon>Viruses</taxon>
        <taxon>Varidnaviria</taxon>
        <taxon>Bamfordvirae</taxon>
        <taxon>Preplasmiviricota</taxon>
        <taxon>Polisuviricotina</taxon>
        <taxon>Pharingeaviricetes</taxon>
        <taxon>Rowavirales</taxon>
        <taxon>Adenoviridae</taxon>
        <taxon>Mastadenovirus</taxon>
        <taxon>Mastadenovirus tupaiae</taxon>
        <taxon>Tree shrew mastadenovirus A</taxon>
    </lineage>
</organism>
<reference evidence="7 8" key="2">
    <citation type="journal article" date="2003" name="J. Virol.">
        <title>Characterization of the complete genome of the Tupaia (tree shrew) adenovirus.</title>
        <authorList>
            <person name="Schondorf E."/>
            <person name="Bahr U."/>
            <person name="Handermann M."/>
            <person name="Darai G."/>
        </authorList>
    </citation>
    <scope>NUCLEOTIDE SEQUENCE [LARGE SCALE GENOMIC DNA]</scope>
</reference>
<reference evidence="7 8" key="1">
    <citation type="journal article" date="1980" name="Virology">
        <title>An adenovirus from Tupaia (tree shrew): growth of the virus, characterization of viral DNA, and transforming ability.</title>
        <authorList>
            <person name="Darai G."/>
            <person name="Matz B."/>
            <person name="Flugel R.M."/>
            <person name="Grafe A."/>
            <person name="Gelderblom H."/>
            <person name="Delius H."/>
        </authorList>
    </citation>
    <scope>NUCLEOTIDE SEQUENCE [LARGE SCALE GENOMIC DNA]</scope>
</reference>
<name>Q77M91_ADET1</name>
<protein>
    <recommendedName>
        <fullName evidence="6">E1B protein, small T-antigen</fullName>
    </recommendedName>
</protein>
<keyword evidence="5 6" id="KW-1119">Modulation of host cell apoptosis by virus</keyword>
<dbReference type="GO" id="GO:0033668">
    <property type="term" value="P:symbiont-mediated suppression of host apoptosis"/>
    <property type="evidence" value="ECO:0007669"/>
    <property type="project" value="UniProtKB-KW"/>
</dbReference>
<keyword evidence="2 6" id="KW-0244">Early protein</keyword>
<accession>Q77M91</accession>
<evidence type="ECO:0000256" key="3">
    <source>
        <dbReference type="ARBA" id="ARBA00022581"/>
    </source>
</evidence>
<evidence type="ECO:0000256" key="6">
    <source>
        <dbReference type="RuleBase" id="RU364111"/>
    </source>
</evidence>
<dbReference type="SMR" id="Q77M91"/>
<keyword evidence="3 6" id="KW-0945">Host-virus interaction</keyword>
<keyword evidence="8" id="KW-1185">Reference proteome</keyword>
<dbReference type="InterPro" id="IPR002924">
    <property type="entry name" value="Adenovir_t-Ag_E1B_19kDa"/>
</dbReference>